<dbReference type="Proteomes" id="UP000472267">
    <property type="component" value="Chromosome 15"/>
</dbReference>
<dbReference type="GO" id="GO:0003824">
    <property type="term" value="F:catalytic activity"/>
    <property type="evidence" value="ECO:0007669"/>
    <property type="project" value="InterPro"/>
</dbReference>
<evidence type="ECO:0000256" key="3">
    <source>
        <dbReference type="PIRSR" id="PIRSR601310-1"/>
    </source>
</evidence>
<comment type="similarity">
    <text evidence="2">Belongs to the HINT family.</text>
</comment>
<dbReference type="Gene3D" id="3.30.428.10">
    <property type="entry name" value="HIT-like"/>
    <property type="match status" value="1"/>
</dbReference>
<evidence type="ECO:0000256" key="4">
    <source>
        <dbReference type="PIRSR" id="PIRSR601310-3"/>
    </source>
</evidence>
<evidence type="ECO:0000256" key="1">
    <source>
        <dbReference type="ARBA" id="ARBA00024472"/>
    </source>
</evidence>
<dbReference type="OMA" id="VETCIFC"/>
<dbReference type="PRINTS" id="PR00332">
    <property type="entry name" value="HISTRIAD"/>
</dbReference>
<organism evidence="8 9">
    <name type="scientific">Salarias fasciatus</name>
    <name type="common">Jewelled blenny</name>
    <name type="synonym">Blennius fasciatus</name>
    <dbReference type="NCBI Taxonomy" id="181472"/>
    <lineage>
        <taxon>Eukaryota</taxon>
        <taxon>Metazoa</taxon>
        <taxon>Chordata</taxon>
        <taxon>Craniata</taxon>
        <taxon>Vertebrata</taxon>
        <taxon>Euteleostomi</taxon>
        <taxon>Actinopterygii</taxon>
        <taxon>Neopterygii</taxon>
        <taxon>Teleostei</taxon>
        <taxon>Neoteleostei</taxon>
        <taxon>Acanthomorphata</taxon>
        <taxon>Ovalentaria</taxon>
        <taxon>Blenniimorphae</taxon>
        <taxon>Blenniiformes</taxon>
        <taxon>Blennioidei</taxon>
        <taxon>Blenniidae</taxon>
        <taxon>Salariinae</taxon>
        <taxon>Salarias</taxon>
    </lineage>
</organism>
<protein>
    <recommendedName>
        <fullName evidence="7">HIT domain-containing protein</fullName>
    </recommendedName>
</protein>
<evidence type="ECO:0000313" key="8">
    <source>
        <dbReference type="Ensembl" id="ENSSFAP00005020678.1"/>
    </source>
</evidence>
<feature type="region of interest" description="Disordered" evidence="6">
    <location>
        <begin position="1"/>
        <end position="20"/>
    </location>
</feature>
<dbReference type="InParanoid" id="A0A672GPH8"/>
<evidence type="ECO:0000256" key="5">
    <source>
        <dbReference type="PROSITE-ProRule" id="PRU00464"/>
    </source>
</evidence>
<feature type="active site" description="Tele-AMP-histidine intermediate" evidence="3">
    <location>
        <position position="126"/>
    </location>
</feature>
<dbReference type="Pfam" id="PF11969">
    <property type="entry name" value="DcpS_C"/>
    <property type="match status" value="1"/>
</dbReference>
<sequence>MSSESAQCPDNTADMAEKDSRSRKETRRYCNFCLIVSDGDPEAEILKKNDELVCFKDICPAAPHHYLVVPREHLESCNTLHKGHIGLVKRMAELGREVLREQGVTDMTDVRLGFHKPPYTSVHHLHLHVLAPSSQIHKSMLYKFIPGSVRFITVSYLIKNLEDYRNHTCTL</sequence>
<reference evidence="8" key="2">
    <citation type="submission" date="2025-08" db="UniProtKB">
        <authorList>
            <consortium name="Ensembl"/>
        </authorList>
    </citation>
    <scope>IDENTIFICATION</scope>
</reference>
<name>A0A672GPH8_SALFA</name>
<keyword evidence="9" id="KW-1185">Reference proteome</keyword>
<accession>A0A672GPH8</accession>
<proteinExistence type="inferred from homology"/>
<comment type="catalytic activity">
    <reaction evidence="1">
        <text>adenosine 5'-phosphoramidate + H2O = NH4(+) + AMP</text>
        <dbReference type="Rhea" id="RHEA:67916"/>
        <dbReference type="ChEBI" id="CHEBI:15377"/>
        <dbReference type="ChEBI" id="CHEBI:28938"/>
        <dbReference type="ChEBI" id="CHEBI:57890"/>
        <dbReference type="ChEBI" id="CHEBI:456215"/>
    </reaction>
</comment>
<gene>
    <name evidence="8" type="primary">LOC115401400</name>
</gene>
<feature type="compositionally biased region" description="Polar residues" evidence="6">
    <location>
        <begin position="1"/>
        <end position="10"/>
    </location>
</feature>
<dbReference type="SUPFAM" id="SSF54197">
    <property type="entry name" value="HIT-like"/>
    <property type="match status" value="1"/>
</dbReference>
<dbReference type="InterPro" id="IPR036265">
    <property type="entry name" value="HIT-like_sf"/>
</dbReference>
<dbReference type="InterPro" id="IPR011146">
    <property type="entry name" value="HIT-like"/>
</dbReference>
<dbReference type="PANTHER" id="PTHR12486:SF6">
    <property type="entry name" value="ADENOSINE 5'-MONOPHOSPHORAMIDASE HINT3"/>
    <property type="match status" value="1"/>
</dbReference>
<feature type="short sequence motif" description="Histidine triad motif" evidence="4 5">
    <location>
        <begin position="124"/>
        <end position="128"/>
    </location>
</feature>
<dbReference type="AlphaFoldDB" id="A0A672GPH8"/>
<dbReference type="Ensembl" id="ENSSFAT00005021533.1">
    <property type="protein sequence ID" value="ENSSFAP00005020678.1"/>
    <property type="gene ID" value="ENSSFAG00005010784.1"/>
</dbReference>
<dbReference type="PROSITE" id="PS51084">
    <property type="entry name" value="HIT_2"/>
    <property type="match status" value="1"/>
</dbReference>
<feature type="domain" description="HIT" evidence="7">
    <location>
        <begin position="31"/>
        <end position="142"/>
    </location>
</feature>
<evidence type="ECO:0000259" key="7">
    <source>
        <dbReference type="PROSITE" id="PS51084"/>
    </source>
</evidence>
<evidence type="ECO:0000256" key="2">
    <source>
        <dbReference type="ARBA" id="ARBA00025764"/>
    </source>
</evidence>
<evidence type="ECO:0000256" key="6">
    <source>
        <dbReference type="SAM" id="MobiDB-lite"/>
    </source>
</evidence>
<reference evidence="8" key="3">
    <citation type="submission" date="2025-09" db="UniProtKB">
        <authorList>
            <consortium name="Ensembl"/>
        </authorList>
    </citation>
    <scope>IDENTIFICATION</scope>
</reference>
<dbReference type="InterPro" id="IPR001310">
    <property type="entry name" value="Histidine_triad_HIT"/>
</dbReference>
<evidence type="ECO:0000313" key="9">
    <source>
        <dbReference type="Proteomes" id="UP000472267"/>
    </source>
</evidence>
<dbReference type="PANTHER" id="PTHR12486">
    <property type="entry name" value="APRATAXIN-RELATED"/>
    <property type="match status" value="1"/>
</dbReference>
<reference evidence="8" key="1">
    <citation type="submission" date="2019-06" db="EMBL/GenBank/DDBJ databases">
        <authorList>
            <consortium name="Wellcome Sanger Institute Data Sharing"/>
        </authorList>
    </citation>
    <scope>NUCLEOTIDE SEQUENCE [LARGE SCALE GENOMIC DNA]</scope>
</reference>